<protein>
    <recommendedName>
        <fullName evidence="3">DC1 domain-containing protein</fullName>
    </recommendedName>
</protein>
<dbReference type="PANTHER" id="PTHR46477">
    <property type="entry name" value="CYSTEINE/HISTIDINE-RICH C1 DOMAIN FAMILY PROTEIN"/>
    <property type="match status" value="1"/>
</dbReference>
<evidence type="ECO:0000313" key="1">
    <source>
        <dbReference type="EMBL" id="KAJ8760317.1"/>
    </source>
</evidence>
<dbReference type="SUPFAM" id="SSF57889">
    <property type="entry name" value="Cysteine-rich domain"/>
    <property type="match status" value="1"/>
</dbReference>
<dbReference type="Proteomes" id="UP001159364">
    <property type="component" value="Linkage Group LG07"/>
</dbReference>
<gene>
    <name evidence="1" type="ORF">K2173_011870</name>
</gene>
<reference evidence="1 2" key="1">
    <citation type="submission" date="2021-09" db="EMBL/GenBank/DDBJ databases">
        <title>Genomic insights and catalytic innovation underlie evolution of tropane alkaloids biosynthesis.</title>
        <authorList>
            <person name="Wang Y.-J."/>
            <person name="Tian T."/>
            <person name="Huang J.-P."/>
            <person name="Huang S.-X."/>
        </authorList>
    </citation>
    <scope>NUCLEOTIDE SEQUENCE [LARGE SCALE GENOMIC DNA]</scope>
    <source>
        <strain evidence="1">KIB-2018</strain>
        <tissue evidence="1">Leaf</tissue>
    </source>
</reference>
<name>A0AAV8T0P3_9ROSI</name>
<dbReference type="EMBL" id="JAIWQS010000007">
    <property type="protein sequence ID" value="KAJ8760317.1"/>
    <property type="molecule type" value="Genomic_DNA"/>
</dbReference>
<evidence type="ECO:0000313" key="2">
    <source>
        <dbReference type="Proteomes" id="UP001159364"/>
    </source>
</evidence>
<accession>A0AAV8T0P3</accession>
<dbReference type="AlphaFoldDB" id="A0AAV8T0P3"/>
<comment type="caution">
    <text evidence="1">The sequence shown here is derived from an EMBL/GenBank/DDBJ whole genome shotgun (WGS) entry which is preliminary data.</text>
</comment>
<evidence type="ECO:0008006" key="3">
    <source>
        <dbReference type="Google" id="ProtNLM"/>
    </source>
</evidence>
<sequence length="139" mass="15668">MVLNCALVGRSNAFLLCMEALHSANHPQEPYQRNGCKELGFGPCYECEHKHCDYHLDDECANPDQTISPFVKGCTFKFHEKAPQMMGERICNACGRDVLGFVYQCIDKVAQDLHPCCAKLQLTLSSEEETLDLRKKLPS</sequence>
<organism evidence="1 2">
    <name type="scientific">Erythroxylum novogranatense</name>
    <dbReference type="NCBI Taxonomy" id="1862640"/>
    <lineage>
        <taxon>Eukaryota</taxon>
        <taxon>Viridiplantae</taxon>
        <taxon>Streptophyta</taxon>
        <taxon>Embryophyta</taxon>
        <taxon>Tracheophyta</taxon>
        <taxon>Spermatophyta</taxon>
        <taxon>Magnoliopsida</taxon>
        <taxon>eudicotyledons</taxon>
        <taxon>Gunneridae</taxon>
        <taxon>Pentapetalae</taxon>
        <taxon>rosids</taxon>
        <taxon>fabids</taxon>
        <taxon>Malpighiales</taxon>
        <taxon>Erythroxylaceae</taxon>
        <taxon>Erythroxylum</taxon>
    </lineage>
</organism>
<dbReference type="PANTHER" id="PTHR46477:SF18">
    <property type="entry name" value="BINDING PROTEIN, PUTATIVE-RELATED"/>
    <property type="match status" value="1"/>
</dbReference>
<keyword evidence="2" id="KW-1185">Reference proteome</keyword>
<dbReference type="InterPro" id="IPR046349">
    <property type="entry name" value="C1-like_sf"/>
</dbReference>
<proteinExistence type="predicted"/>